<gene>
    <name evidence="1" type="ORF">Tci_930685</name>
</gene>
<feature type="non-terminal residue" evidence="1">
    <location>
        <position position="1"/>
    </location>
</feature>
<protein>
    <submittedName>
        <fullName evidence="1">Uncharacterized protein</fullName>
    </submittedName>
</protein>
<name>A0A699XLM3_TANCI</name>
<dbReference type="AlphaFoldDB" id="A0A699XLM3"/>
<accession>A0A699XLM3</accession>
<reference evidence="1" key="1">
    <citation type="journal article" date="2019" name="Sci. Rep.">
        <title>Draft genome of Tanacetum cinerariifolium, the natural source of mosquito coil.</title>
        <authorList>
            <person name="Yamashiro T."/>
            <person name="Shiraishi A."/>
            <person name="Satake H."/>
            <person name="Nakayama K."/>
        </authorList>
    </citation>
    <scope>NUCLEOTIDE SEQUENCE</scope>
</reference>
<feature type="non-terminal residue" evidence="1">
    <location>
        <position position="84"/>
    </location>
</feature>
<sequence>PVRPILKIDAHCLAEQQAAEAGAVDEQLALHQTAILQLHRADVAAAGIAMHGRDASLHAAYPIGLGAAAQEGCVQCRVKMIGIA</sequence>
<proteinExistence type="predicted"/>
<evidence type="ECO:0000313" key="1">
    <source>
        <dbReference type="EMBL" id="GFD58716.1"/>
    </source>
</evidence>
<organism evidence="1">
    <name type="scientific">Tanacetum cinerariifolium</name>
    <name type="common">Dalmatian daisy</name>
    <name type="synonym">Chrysanthemum cinerariifolium</name>
    <dbReference type="NCBI Taxonomy" id="118510"/>
    <lineage>
        <taxon>Eukaryota</taxon>
        <taxon>Viridiplantae</taxon>
        <taxon>Streptophyta</taxon>
        <taxon>Embryophyta</taxon>
        <taxon>Tracheophyta</taxon>
        <taxon>Spermatophyta</taxon>
        <taxon>Magnoliopsida</taxon>
        <taxon>eudicotyledons</taxon>
        <taxon>Gunneridae</taxon>
        <taxon>Pentapetalae</taxon>
        <taxon>asterids</taxon>
        <taxon>campanulids</taxon>
        <taxon>Asterales</taxon>
        <taxon>Asteraceae</taxon>
        <taxon>Asteroideae</taxon>
        <taxon>Anthemideae</taxon>
        <taxon>Anthemidinae</taxon>
        <taxon>Tanacetum</taxon>
    </lineage>
</organism>
<comment type="caution">
    <text evidence="1">The sequence shown here is derived from an EMBL/GenBank/DDBJ whole genome shotgun (WGS) entry which is preliminary data.</text>
</comment>
<dbReference type="EMBL" id="BKCJ011856484">
    <property type="protein sequence ID" value="GFD58716.1"/>
    <property type="molecule type" value="Genomic_DNA"/>
</dbReference>